<gene>
    <name evidence="4" type="primary">spoIIGA</name>
    <name evidence="4" type="ORF">CLPU_1c00790</name>
</gene>
<protein>
    <recommendedName>
        <fullName evidence="1">Sporulation sigma-E factor-processing peptidase</fullName>
        <ecNumber evidence="1">3.4.23.-</ecNumber>
    </recommendedName>
    <alternativeName>
        <fullName evidence="1">Membrane-associated aspartic protease</fullName>
    </alternativeName>
    <alternativeName>
        <fullName evidence="1">Stage II sporulation protein GA</fullName>
    </alternativeName>
</protein>
<dbReference type="AlphaFoldDB" id="A0A0L0WEM0"/>
<proteinExistence type="inferred from homology"/>
<feature type="transmembrane region" description="Helical" evidence="3">
    <location>
        <begin position="61"/>
        <end position="78"/>
    </location>
</feature>
<comment type="caution">
    <text evidence="4">The sequence shown here is derived from an EMBL/GenBank/DDBJ whole genome shotgun (WGS) entry which is preliminary data.</text>
</comment>
<dbReference type="RefSeq" id="WP_050353654.1">
    <property type="nucleotide sequence ID" value="NZ_LGSS01000001.1"/>
</dbReference>
<dbReference type="OrthoDB" id="2690199at2"/>
<keyword evidence="3" id="KW-1133">Transmembrane helix</keyword>
<evidence type="ECO:0000313" key="5">
    <source>
        <dbReference type="Proteomes" id="UP000037267"/>
    </source>
</evidence>
<dbReference type="EMBL" id="LGSS01000001">
    <property type="protein sequence ID" value="KNF09914.1"/>
    <property type="molecule type" value="Genomic_DNA"/>
</dbReference>
<evidence type="ECO:0000256" key="1">
    <source>
        <dbReference type="PIRNR" id="PIRNR018571"/>
    </source>
</evidence>
<dbReference type="GO" id="GO:0005886">
    <property type="term" value="C:plasma membrane"/>
    <property type="evidence" value="ECO:0007669"/>
    <property type="project" value="UniProtKB-SubCell"/>
</dbReference>
<feature type="transmembrane region" description="Helical" evidence="3">
    <location>
        <begin position="34"/>
        <end position="55"/>
    </location>
</feature>
<dbReference type="STRING" id="1503.CLPU_1c00790"/>
<keyword evidence="1" id="KW-0645">Protease</keyword>
<keyword evidence="3" id="KW-0812">Transmembrane</keyword>
<evidence type="ECO:0000313" key="4">
    <source>
        <dbReference type="EMBL" id="KNF09914.1"/>
    </source>
</evidence>
<feature type="transmembrane region" description="Helical" evidence="3">
    <location>
        <begin position="90"/>
        <end position="109"/>
    </location>
</feature>
<feature type="transmembrane region" description="Helical" evidence="3">
    <location>
        <begin position="6"/>
        <end position="22"/>
    </location>
</feature>
<dbReference type="NCBIfam" id="TIGR02854">
    <property type="entry name" value="spore_II_GA"/>
    <property type="match status" value="1"/>
</dbReference>
<keyword evidence="1" id="KW-0064">Aspartyl protease</keyword>
<dbReference type="GO" id="GO:0030435">
    <property type="term" value="P:sporulation resulting in formation of a cellular spore"/>
    <property type="evidence" value="ECO:0007669"/>
    <property type="project" value="UniProtKB-KW"/>
</dbReference>
<keyword evidence="5" id="KW-1185">Reference proteome</keyword>
<comment type="similarity">
    <text evidence="1">Belongs to the peptidase U4 family.</text>
</comment>
<keyword evidence="1" id="KW-1003">Cell membrane</keyword>
<dbReference type="InterPro" id="IPR005081">
    <property type="entry name" value="SpoIIGA"/>
</dbReference>
<keyword evidence="1" id="KW-0749">Sporulation</keyword>
<sequence length="296" mass="33697">MYIYAEYLLLENLAINYIILFITKKFLKVHTTQIRLLMASLIGALYTFVVFYPSLIFMARFSFKLATSIIIIMIAFNPKKSRSFIKVISAFYLVAFAFAGTSLALFYIADIETYVGGGIFYIANFQLKFLIISVVLIWILFQIVWEYVENKNNKRRAFFPVIINLNGKEIEVTALLDTGNSLKDPISKIPVIVVEFLAIKDILPDSIQNIFLKYKENSLDAVVDTMSCASNQMKFRIIPYKSLGKENGLLLGFKPDKVIVKSERSTLIGEVVIGIYNDTLSNDKEYVALLHPEILT</sequence>
<feature type="transmembrane region" description="Helical" evidence="3">
    <location>
        <begin position="129"/>
        <end position="148"/>
    </location>
</feature>
<keyword evidence="1 4" id="KW-0378">Hydrolase</keyword>
<dbReference type="Proteomes" id="UP000037267">
    <property type="component" value="Unassembled WGS sequence"/>
</dbReference>
<feature type="active site" evidence="2">
    <location>
        <position position="177"/>
    </location>
</feature>
<dbReference type="Pfam" id="PF03419">
    <property type="entry name" value="Peptidase_U4"/>
    <property type="match status" value="1"/>
</dbReference>
<dbReference type="PIRSF" id="PIRSF018571">
    <property type="entry name" value="SpoIIGA"/>
    <property type="match status" value="1"/>
</dbReference>
<organism evidence="4 5">
    <name type="scientific">Gottschalkia purinilytica</name>
    <name type="common">Clostridium purinilyticum</name>
    <dbReference type="NCBI Taxonomy" id="1503"/>
    <lineage>
        <taxon>Bacteria</taxon>
        <taxon>Bacillati</taxon>
        <taxon>Bacillota</taxon>
        <taxon>Tissierellia</taxon>
        <taxon>Tissierellales</taxon>
        <taxon>Gottschalkiaceae</taxon>
        <taxon>Gottschalkia</taxon>
    </lineage>
</organism>
<reference evidence="5" key="1">
    <citation type="submission" date="2015-07" db="EMBL/GenBank/DDBJ databases">
        <title>Draft genome sequence of the purine-degrading Gottschalkia purinilyticum DSM 1384 (formerly Clostridium purinilyticum).</title>
        <authorList>
            <person name="Poehlein A."/>
            <person name="Schiel-Bengelsdorf B."/>
            <person name="Bengelsdorf F.R."/>
            <person name="Daniel R."/>
            <person name="Duerre P."/>
        </authorList>
    </citation>
    <scope>NUCLEOTIDE SEQUENCE [LARGE SCALE GENOMIC DNA]</scope>
    <source>
        <strain evidence="5">DSM 1384</strain>
    </source>
</reference>
<name>A0A0L0WEM0_GOTPU</name>
<evidence type="ECO:0000256" key="2">
    <source>
        <dbReference type="PIRSR" id="PIRSR018571-1"/>
    </source>
</evidence>
<comment type="function">
    <text evidence="1">Probable aspartic protease that is responsible for the proteolytic cleavage of the RNA polymerase sigma E factor (SigE/spoIIGB) to yield the active peptide in the mother cell during sporulation. Responds to a signal from the forespore that is triggered by the extracellular signal protein SpoIIR.</text>
</comment>
<keyword evidence="1 3" id="KW-0472">Membrane</keyword>
<dbReference type="GO" id="GO:0006508">
    <property type="term" value="P:proteolysis"/>
    <property type="evidence" value="ECO:0007669"/>
    <property type="project" value="UniProtKB-KW"/>
</dbReference>
<dbReference type="EC" id="3.4.23.-" evidence="1"/>
<dbReference type="GO" id="GO:0004190">
    <property type="term" value="F:aspartic-type endopeptidase activity"/>
    <property type="evidence" value="ECO:0007669"/>
    <property type="project" value="UniProtKB-KW"/>
</dbReference>
<dbReference type="GO" id="GO:0030436">
    <property type="term" value="P:asexual sporulation"/>
    <property type="evidence" value="ECO:0007669"/>
    <property type="project" value="InterPro"/>
</dbReference>
<accession>A0A0L0WEM0</accession>
<evidence type="ECO:0000256" key="3">
    <source>
        <dbReference type="SAM" id="Phobius"/>
    </source>
</evidence>
<comment type="subcellular location">
    <subcellularLocation>
        <location evidence="1">Cell membrane</location>
    </subcellularLocation>
</comment>